<evidence type="ECO:0000313" key="1">
    <source>
        <dbReference type="EMBL" id="CAG9530024.1"/>
    </source>
</evidence>
<comment type="caution">
    <text evidence="1">The sequence shown here is derived from an EMBL/GenBank/DDBJ whole genome shotgun (WGS) entry which is preliminary data.</text>
</comment>
<dbReference type="Gene3D" id="3.20.20.80">
    <property type="entry name" value="Glycosidases"/>
    <property type="match status" value="1"/>
</dbReference>
<keyword evidence="2" id="KW-1185">Reference proteome</keyword>
<dbReference type="PANTHER" id="PTHR23208">
    <property type="entry name" value="LYSOZYME PROTEIN"/>
    <property type="match status" value="1"/>
</dbReference>
<dbReference type="GO" id="GO:0045087">
    <property type="term" value="P:innate immune response"/>
    <property type="evidence" value="ECO:0007669"/>
    <property type="project" value="TreeGrafter"/>
</dbReference>
<dbReference type="EMBL" id="CAKAEH010000134">
    <property type="protein sequence ID" value="CAG9530024.1"/>
    <property type="molecule type" value="Genomic_DNA"/>
</dbReference>
<sequence length="252" mass="28485">MYLQMAQIIADSKLKEPRNNYGKAIDIATTTDQSIFRCLLQQGFTVAFIRVYLSNGNGNPDSNCIASIYYAANERLGVEIYVEPQPLNSAKTGSGQFMEVYTFLINNNIAMRAIWIKVTTPINWPKNQVANVNFINEFIISAWRYGIAVGIYTSWYDWKQITAGQLATEQGKIRLWYWNSLGLGPNAATSPTFDDFRIFDGFKMPTVKQYAQNEYICGIYASLNVYVNEIAMKASLPLNMANVIVVGNLPYR</sequence>
<dbReference type="CDD" id="cd06416">
    <property type="entry name" value="GH25_Lys1-like"/>
    <property type="match status" value="1"/>
</dbReference>
<dbReference type="OrthoDB" id="25039at2759"/>
<organism evidence="1 2">
    <name type="scientific">Cercopithifilaria johnstoni</name>
    <dbReference type="NCBI Taxonomy" id="2874296"/>
    <lineage>
        <taxon>Eukaryota</taxon>
        <taxon>Metazoa</taxon>
        <taxon>Ecdysozoa</taxon>
        <taxon>Nematoda</taxon>
        <taxon>Chromadorea</taxon>
        <taxon>Rhabditida</taxon>
        <taxon>Spirurina</taxon>
        <taxon>Spiruromorpha</taxon>
        <taxon>Filarioidea</taxon>
        <taxon>Onchocercidae</taxon>
        <taxon>Cercopithifilaria</taxon>
    </lineage>
</organism>
<accession>A0A8J2LU18</accession>
<evidence type="ECO:0000313" key="2">
    <source>
        <dbReference type="Proteomes" id="UP000746747"/>
    </source>
</evidence>
<evidence type="ECO:0008006" key="3">
    <source>
        <dbReference type="Google" id="ProtNLM"/>
    </source>
</evidence>
<dbReference type="Proteomes" id="UP000746747">
    <property type="component" value="Unassembled WGS sequence"/>
</dbReference>
<dbReference type="PANTHER" id="PTHR23208:SF36">
    <property type="entry name" value="LYSOZYME-RELATED"/>
    <property type="match status" value="1"/>
</dbReference>
<name>A0A8J2LU18_9BILA</name>
<dbReference type="InterPro" id="IPR017853">
    <property type="entry name" value="GH"/>
</dbReference>
<proteinExistence type="predicted"/>
<gene>
    <name evidence="1" type="ORF">CJOHNSTONI_LOCUS554</name>
</gene>
<dbReference type="InterPro" id="IPR051595">
    <property type="entry name" value="GH25_Enzymes"/>
</dbReference>
<reference evidence="1" key="1">
    <citation type="submission" date="2021-09" db="EMBL/GenBank/DDBJ databases">
        <authorList>
            <consortium name="Pathogen Informatics"/>
        </authorList>
    </citation>
    <scope>NUCLEOTIDE SEQUENCE</scope>
</reference>
<dbReference type="GO" id="GO:0007165">
    <property type="term" value="P:signal transduction"/>
    <property type="evidence" value="ECO:0007669"/>
    <property type="project" value="TreeGrafter"/>
</dbReference>
<dbReference type="SUPFAM" id="SSF51445">
    <property type="entry name" value="(Trans)glycosidases"/>
    <property type="match status" value="1"/>
</dbReference>
<protein>
    <recommendedName>
        <fullName evidence="3">Lysozyme</fullName>
    </recommendedName>
</protein>
<dbReference type="AlphaFoldDB" id="A0A8J2LU18"/>